<proteinExistence type="predicted"/>
<feature type="compositionally biased region" description="Low complexity" evidence="1">
    <location>
        <begin position="253"/>
        <end position="264"/>
    </location>
</feature>
<dbReference type="AlphaFoldDB" id="A0A8X7T0S0"/>
<dbReference type="EMBL" id="LWDG02001062">
    <property type="protein sequence ID" value="KAE8261123.1"/>
    <property type="molecule type" value="Genomic_DNA"/>
</dbReference>
<gene>
    <name evidence="2" type="ORF">A4X09_0g7710</name>
</gene>
<reference evidence="2" key="2">
    <citation type="journal article" date="2019" name="IMA Fungus">
        <title>Genome sequencing and comparison of five Tilletia species to identify candidate genes for the detection of regulated species infecting wheat.</title>
        <authorList>
            <person name="Nguyen H.D.T."/>
            <person name="Sultana T."/>
            <person name="Kesanakurti P."/>
            <person name="Hambleton S."/>
        </authorList>
    </citation>
    <scope>NUCLEOTIDE SEQUENCE</scope>
    <source>
        <strain evidence="2">DAOMC 236422</strain>
    </source>
</reference>
<reference evidence="2" key="1">
    <citation type="submission" date="2016-04" db="EMBL/GenBank/DDBJ databases">
        <authorList>
            <person name="Nguyen H.D."/>
            <person name="Samba Siva P."/>
            <person name="Cullis J."/>
            <person name="Levesque C.A."/>
            <person name="Hambleton S."/>
        </authorList>
    </citation>
    <scope>NUCLEOTIDE SEQUENCE</scope>
    <source>
        <strain evidence="2">DAOMC 236422</strain>
    </source>
</reference>
<dbReference type="Proteomes" id="UP000078113">
    <property type="component" value="Unassembled WGS sequence"/>
</dbReference>
<evidence type="ECO:0000313" key="3">
    <source>
        <dbReference type="Proteomes" id="UP000078113"/>
    </source>
</evidence>
<accession>A0A8X7T0S0</accession>
<feature type="compositionally biased region" description="Basic and acidic residues" evidence="1">
    <location>
        <begin position="223"/>
        <end position="236"/>
    </location>
</feature>
<feature type="region of interest" description="Disordered" evidence="1">
    <location>
        <begin position="110"/>
        <end position="145"/>
    </location>
</feature>
<protein>
    <submittedName>
        <fullName evidence="2">Uncharacterized protein</fullName>
    </submittedName>
</protein>
<evidence type="ECO:0000313" key="2">
    <source>
        <dbReference type="EMBL" id="KAE8261123.1"/>
    </source>
</evidence>
<name>A0A8X7T0S0_9BASI</name>
<comment type="caution">
    <text evidence="2">The sequence shown here is derived from an EMBL/GenBank/DDBJ whole genome shotgun (WGS) entry which is preliminary data.</text>
</comment>
<feature type="region of interest" description="Disordered" evidence="1">
    <location>
        <begin position="160"/>
        <end position="182"/>
    </location>
</feature>
<feature type="compositionally biased region" description="Polar residues" evidence="1">
    <location>
        <begin position="170"/>
        <end position="182"/>
    </location>
</feature>
<sequence>MLKLICTVDGNPDSPKITDRKPRQVGDQRIFDISATETLNGFLHKLSGRVGRILGGVLGDWRVSLRVEEPRAKKFKAATLLELEDKEDDESKESRWEIFMDEIEDGTGHVNVISPLPISSPDKIKADKNANRGPQGQPQPLIPSHSSAGIYKKAEELCLPRHSTFPPNPNDEQASQEASSSNIHTGVDSLVKPLLPPVDHDDSEEDIVYVKSCWVTPVPMPSKETKVKEEPQETKVSKQTPPLTSVKKEPGLDASTAAASTADSLPDYGPDMDLQEFSNRFAGGKATEKLLTKLVES</sequence>
<organism evidence="2 3">
    <name type="scientific">Tilletia walkeri</name>
    <dbReference type="NCBI Taxonomy" id="117179"/>
    <lineage>
        <taxon>Eukaryota</taxon>
        <taxon>Fungi</taxon>
        <taxon>Dikarya</taxon>
        <taxon>Basidiomycota</taxon>
        <taxon>Ustilaginomycotina</taxon>
        <taxon>Exobasidiomycetes</taxon>
        <taxon>Tilletiales</taxon>
        <taxon>Tilletiaceae</taxon>
        <taxon>Tilletia</taxon>
    </lineage>
</organism>
<evidence type="ECO:0000256" key="1">
    <source>
        <dbReference type="SAM" id="MobiDB-lite"/>
    </source>
</evidence>
<feature type="region of interest" description="Disordered" evidence="1">
    <location>
        <begin position="219"/>
        <end position="271"/>
    </location>
</feature>
<keyword evidence="3" id="KW-1185">Reference proteome</keyword>